<gene>
    <name evidence="2" type="ordered locus">Oter_4065</name>
</gene>
<dbReference type="Proteomes" id="UP000007013">
    <property type="component" value="Chromosome"/>
</dbReference>
<evidence type="ECO:0000256" key="1">
    <source>
        <dbReference type="SAM" id="MobiDB-lite"/>
    </source>
</evidence>
<dbReference type="KEGG" id="ote:Oter_4065"/>
<dbReference type="RefSeq" id="WP_012376867.1">
    <property type="nucleotide sequence ID" value="NC_010571.1"/>
</dbReference>
<keyword evidence="3" id="KW-1185">Reference proteome</keyword>
<dbReference type="EMBL" id="CP001032">
    <property type="protein sequence ID" value="ACB77339.1"/>
    <property type="molecule type" value="Genomic_DNA"/>
</dbReference>
<dbReference type="OrthoDB" id="9783818at2"/>
<dbReference type="HOGENOM" id="CLU_650262_0_0_0"/>
<protein>
    <submittedName>
        <fullName evidence="2">von Willebrand factor, type A</fullName>
    </submittedName>
</protein>
<sequence>MSSRARRLLAVILLLLLGLAALLLIRCGHPATPQATAAAQSAPATPTTTSSSTPAAPAPATGPKPEVLSPATVKVPAQVAAGAAFHVEWTGPDNAGDYVTIVRPEAQAAEYGHYVDTRRGTPLELTAPMETGAYEVRYVTAASHTVLGHAAIEVLPITATLSAPEEVELGKAIEVTWTGPNNAQDYITIVAKDTPDGRYGNYTETKEGSPLSVRAPTEAGAAELRYMTGQGSKVLARRDVKIVMPETSVSGPEQVVAGAAFTATWVGPNNPGDYVTIVAQGTPDGRYQNYAETRRGSSLQITALIEPGEAELRYMTGQGSKVLARRPIRIVPAEISLDAPDEAIAGTKVPVTWKGPNNAGDYITIVPASLPDGRYAGYADTRTGSPAQIAAPKEAGPAEIRYMSGQGAKVLARRSLTLKREG</sequence>
<feature type="compositionally biased region" description="Low complexity" evidence="1">
    <location>
        <begin position="36"/>
        <end position="55"/>
    </location>
</feature>
<evidence type="ECO:0000313" key="2">
    <source>
        <dbReference type="EMBL" id="ACB77339.1"/>
    </source>
</evidence>
<dbReference type="eggNOG" id="COG2304">
    <property type="taxonomic scope" value="Bacteria"/>
</dbReference>
<accession>B2A003</accession>
<evidence type="ECO:0000313" key="3">
    <source>
        <dbReference type="Proteomes" id="UP000007013"/>
    </source>
</evidence>
<feature type="region of interest" description="Disordered" evidence="1">
    <location>
        <begin position="36"/>
        <end position="68"/>
    </location>
</feature>
<dbReference type="AlphaFoldDB" id="B2A003"/>
<reference evidence="2 3" key="1">
    <citation type="journal article" date="2011" name="J. Bacteriol.">
        <title>Genome sequence of the verrucomicrobium Opitutus terrae PB90-1, an abundant inhabitant of rice paddy soil ecosystems.</title>
        <authorList>
            <person name="van Passel M.W."/>
            <person name="Kant R."/>
            <person name="Palva A."/>
            <person name="Copeland A."/>
            <person name="Lucas S."/>
            <person name="Lapidus A."/>
            <person name="Glavina del Rio T."/>
            <person name="Pitluck S."/>
            <person name="Goltsman E."/>
            <person name="Clum A."/>
            <person name="Sun H."/>
            <person name="Schmutz J."/>
            <person name="Larimer F.W."/>
            <person name="Land M.L."/>
            <person name="Hauser L."/>
            <person name="Kyrpides N."/>
            <person name="Mikhailova N."/>
            <person name="Richardson P.P."/>
            <person name="Janssen P.H."/>
            <person name="de Vos W.M."/>
            <person name="Smidt H."/>
        </authorList>
    </citation>
    <scope>NUCLEOTIDE SEQUENCE [LARGE SCALE GENOMIC DNA]</scope>
    <source>
        <strain evidence="3">DSM 11246 / JCM 15787 / PB90-1</strain>
    </source>
</reference>
<proteinExistence type="predicted"/>
<name>B2A003_OPITP</name>
<organism evidence="2 3">
    <name type="scientific">Opitutus terrae (strain DSM 11246 / JCM 15787 / PB90-1)</name>
    <dbReference type="NCBI Taxonomy" id="452637"/>
    <lineage>
        <taxon>Bacteria</taxon>
        <taxon>Pseudomonadati</taxon>
        <taxon>Verrucomicrobiota</taxon>
        <taxon>Opitutia</taxon>
        <taxon>Opitutales</taxon>
        <taxon>Opitutaceae</taxon>
        <taxon>Opitutus</taxon>
    </lineage>
</organism>